<sequence length="242" mass="26805">MSQNSGPFLVSSHGHPGFNPRPPLSGAATASASSKRMSNGIMPGTSPGNTSMGTNMGLSSSPSSMRSAGSMGAMKPGGVGMVPMDKSNSMPYPNRYSRKPWPMARSVHDKGIRGHDDHETPYLRSGMPGHSGPMDGMNSSSFTIEPSTDDDEGDDIYFSSRHIAAARFQRNQRLLYEIFNEVCIPDLRSNISVDRILTLRRQVDALKTHRETFEKDLKELEEKHLDKKRKFLDANEKFHNEY</sequence>
<dbReference type="AlphaFoldDB" id="A0A816H917"/>
<feature type="compositionally biased region" description="Polar residues" evidence="2">
    <location>
        <begin position="28"/>
        <end position="37"/>
    </location>
</feature>
<keyword evidence="1" id="KW-0175">Coiled coil</keyword>
<dbReference type="GO" id="GO:0016514">
    <property type="term" value="C:SWI/SNF complex"/>
    <property type="evidence" value="ECO:0007669"/>
    <property type="project" value="TreeGrafter"/>
</dbReference>
<gene>
    <name evidence="3" type="ORF">XAT740_LOCUS61521</name>
</gene>
<evidence type="ECO:0000313" key="4">
    <source>
        <dbReference type="Proteomes" id="UP000663828"/>
    </source>
</evidence>
<feature type="non-terminal residue" evidence="3">
    <location>
        <position position="1"/>
    </location>
</feature>
<dbReference type="GO" id="GO:0045892">
    <property type="term" value="P:negative regulation of DNA-templated transcription"/>
    <property type="evidence" value="ECO:0007669"/>
    <property type="project" value="TreeGrafter"/>
</dbReference>
<dbReference type="Proteomes" id="UP000663828">
    <property type="component" value="Unassembled WGS sequence"/>
</dbReference>
<reference evidence="3" key="1">
    <citation type="submission" date="2021-02" db="EMBL/GenBank/DDBJ databases">
        <authorList>
            <person name="Nowell W R."/>
        </authorList>
    </citation>
    <scope>NUCLEOTIDE SEQUENCE</scope>
</reference>
<feature type="coiled-coil region" evidence="1">
    <location>
        <begin position="203"/>
        <end position="237"/>
    </location>
</feature>
<evidence type="ECO:0000313" key="3">
    <source>
        <dbReference type="EMBL" id="CAF1684568.1"/>
    </source>
</evidence>
<dbReference type="PANTHER" id="PTHR46232">
    <property type="entry name" value="SMARCE1 REGULATOR OF CHROMATIN"/>
    <property type="match status" value="1"/>
</dbReference>
<proteinExistence type="predicted"/>
<accession>A0A816H917</accession>
<dbReference type="GO" id="GO:0016922">
    <property type="term" value="F:nuclear receptor binding"/>
    <property type="evidence" value="ECO:0007669"/>
    <property type="project" value="TreeGrafter"/>
</dbReference>
<evidence type="ECO:0000256" key="1">
    <source>
        <dbReference type="SAM" id="Coils"/>
    </source>
</evidence>
<dbReference type="GO" id="GO:0031492">
    <property type="term" value="F:nucleosomal DNA binding"/>
    <property type="evidence" value="ECO:0007669"/>
    <property type="project" value="TreeGrafter"/>
</dbReference>
<organism evidence="3 4">
    <name type="scientific">Adineta ricciae</name>
    <name type="common">Rotifer</name>
    <dbReference type="NCBI Taxonomy" id="249248"/>
    <lineage>
        <taxon>Eukaryota</taxon>
        <taxon>Metazoa</taxon>
        <taxon>Spiralia</taxon>
        <taxon>Gnathifera</taxon>
        <taxon>Rotifera</taxon>
        <taxon>Eurotatoria</taxon>
        <taxon>Bdelloidea</taxon>
        <taxon>Adinetida</taxon>
        <taxon>Adinetidae</taxon>
        <taxon>Adineta</taxon>
    </lineage>
</organism>
<dbReference type="EMBL" id="CAJNOR010016247">
    <property type="protein sequence ID" value="CAF1684568.1"/>
    <property type="molecule type" value="Genomic_DNA"/>
</dbReference>
<dbReference type="PANTHER" id="PTHR46232:SF1">
    <property type="entry name" value="SWI_SNF-RELATED MATRIX-ASSOCIATED ACTIN-DEPENDENT REGULATOR OF CHROMATIN SUBFAMILY E MEMBER 1"/>
    <property type="match status" value="1"/>
</dbReference>
<name>A0A816H917_ADIRI</name>
<keyword evidence="4" id="KW-1185">Reference proteome</keyword>
<comment type="caution">
    <text evidence="3">The sequence shown here is derived from an EMBL/GenBank/DDBJ whole genome shotgun (WGS) entry which is preliminary data.</text>
</comment>
<feature type="compositionally biased region" description="Low complexity" evidence="2">
    <location>
        <begin position="56"/>
        <end position="71"/>
    </location>
</feature>
<feature type="region of interest" description="Disordered" evidence="2">
    <location>
        <begin position="1"/>
        <end position="71"/>
    </location>
</feature>
<evidence type="ECO:0000256" key="2">
    <source>
        <dbReference type="SAM" id="MobiDB-lite"/>
    </source>
</evidence>
<protein>
    <submittedName>
        <fullName evidence="3">Uncharacterized protein</fullName>
    </submittedName>
</protein>